<feature type="region of interest" description="Disordered" evidence="4">
    <location>
        <begin position="1411"/>
        <end position="1458"/>
    </location>
</feature>
<reference evidence="6" key="1">
    <citation type="submission" date="2014-09" db="EMBL/GenBank/DDBJ databases">
        <title>Draft genome sequence of an oleaginous Mucoromycotina fungus Mucor ambiguus NBRC6742.</title>
        <authorList>
            <person name="Takeda I."/>
            <person name="Yamane N."/>
            <person name="Morita T."/>
            <person name="Tamano K."/>
            <person name="Machida M."/>
            <person name="Baker S."/>
            <person name="Koike H."/>
        </authorList>
    </citation>
    <scope>NUCLEOTIDE SEQUENCE</scope>
    <source>
        <strain evidence="6">NBRC 6742</strain>
    </source>
</reference>
<dbReference type="Pfam" id="PF10557">
    <property type="entry name" value="Cullin_Nedd8"/>
    <property type="match status" value="1"/>
</dbReference>
<dbReference type="GO" id="GO:0031625">
    <property type="term" value="F:ubiquitin protein ligase binding"/>
    <property type="evidence" value="ECO:0007669"/>
    <property type="project" value="InterPro"/>
</dbReference>
<keyword evidence="7" id="KW-1185">Reference proteome</keyword>
<dbReference type="FunFam" id="1.20.1310.10:FF:000001">
    <property type="entry name" value="Cullin 3"/>
    <property type="match status" value="1"/>
</dbReference>
<dbReference type="Gene3D" id="1.20.1310.10">
    <property type="entry name" value="Cullin Repeats"/>
    <property type="match status" value="4"/>
</dbReference>
<dbReference type="STRING" id="91626.A0A0C9LS77"/>
<dbReference type="SMART" id="SM00182">
    <property type="entry name" value="CULLIN"/>
    <property type="match status" value="1"/>
</dbReference>
<dbReference type="InterPro" id="IPR036390">
    <property type="entry name" value="WH_DNA-bd_sf"/>
</dbReference>
<evidence type="ECO:0000256" key="1">
    <source>
        <dbReference type="ARBA" id="ARBA00006019"/>
    </source>
</evidence>
<name>A0A0C9LS77_9FUNG</name>
<feature type="region of interest" description="Disordered" evidence="4">
    <location>
        <begin position="1508"/>
        <end position="1527"/>
    </location>
</feature>
<gene>
    <name evidence="6" type="ORF">MAM1_0025d02044</name>
</gene>
<dbReference type="InterPro" id="IPR036388">
    <property type="entry name" value="WH-like_DNA-bd_sf"/>
</dbReference>
<dbReference type="PANTHER" id="PTHR11932">
    <property type="entry name" value="CULLIN"/>
    <property type="match status" value="1"/>
</dbReference>
<dbReference type="SUPFAM" id="SSF75632">
    <property type="entry name" value="Cullin homology domain"/>
    <property type="match status" value="1"/>
</dbReference>
<dbReference type="InterPro" id="IPR001373">
    <property type="entry name" value="Cullin_N"/>
</dbReference>
<evidence type="ECO:0000313" key="7">
    <source>
        <dbReference type="Proteomes" id="UP000053815"/>
    </source>
</evidence>
<evidence type="ECO:0000259" key="5">
    <source>
        <dbReference type="PROSITE" id="PS50069"/>
    </source>
</evidence>
<dbReference type="InterPro" id="IPR019559">
    <property type="entry name" value="Cullin_neddylation_domain"/>
</dbReference>
<dbReference type="Proteomes" id="UP000053815">
    <property type="component" value="Unassembled WGS sequence"/>
</dbReference>
<dbReference type="InterPro" id="IPR045093">
    <property type="entry name" value="Cullin"/>
</dbReference>
<dbReference type="InterPro" id="IPR016158">
    <property type="entry name" value="Cullin_homology"/>
</dbReference>
<keyword evidence="6" id="KW-0436">Ligase</keyword>
<dbReference type="InterPro" id="IPR036317">
    <property type="entry name" value="Cullin_homology_sf"/>
</dbReference>
<evidence type="ECO:0000256" key="3">
    <source>
        <dbReference type="RuleBase" id="RU003829"/>
    </source>
</evidence>
<dbReference type="GO" id="GO:0016874">
    <property type="term" value="F:ligase activity"/>
    <property type="evidence" value="ECO:0007669"/>
    <property type="project" value="UniProtKB-KW"/>
</dbReference>
<dbReference type="SMART" id="SM00884">
    <property type="entry name" value="Cullin_Nedd8"/>
    <property type="match status" value="1"/>
</dbReference>
<dbReference type="SUPFAM" id="SSF74788">
    <property type="entry name" value="Cullin repeat-like"/>
    <property type="match status" value="1"/>
</dbReference>
<dbReference type="PROSITE" id="PS50069">
    <property type="entry name" value="CULLIN_2"/>
    <property type="match status" value="1"/>
</dbReference>
<dbReference type="InterPro" id="IPR016159">
    <property type="entry name" value="Cullin_repeat-like_dom_sf"/>
</dbReference>
<sequence length="1584" mass="182613">MTEWEAIKRPKLDNMAEQSLSVSNTGFMPLPFSRYLSNSFQHSQKHPILSDSKLVVYDLKVDRPELPIDYEEIAWNQLKASIHAIQKNEPPLESLEVLYQLCENLCQYDKSETLYRHLYEECRQYIEIRFQELASNVKEGDEYLHDVHLLWKSYCKQMTQIRCLFLYLDRTYIASTTKTGSMWNMAMDLFRENFSRYQGVWHKVLSVILDMIRMERVGQAVDELFLQSNIRMLMDLNLYHSAFEQQLLIQTQQFYDQEGDRLLDSINIFDYLEHVSTRVHQESILRVKSYFDKSTKSQLQSTVEKELLTKRVESILAKCFDYFQSIDHFQDGDFDKFSLLYRLLQKVDKLEICAKYFTNYVKAKGSSILCDKTSIQDKISMIAAFDSQNDEVVDHSFEGDEQFVDGLKDGTDYFINLRENNTIKLLAKYTDQVLRNPVFDQELLEKGMFLFRQLQGKDEFEVLYKRDLAKRLLLNISHKSAEKMMLGKMKIECGAGYTGKMEGMVKDIEKSGELMEEFHEYNMNAQPALNINVNLLTYGFWPSYIPISVNLPTAFHQAQEMYNKFYQTKFEKRVLTWQNSLSVCDITANYPNGTKQITLTLLQTVVLLLFNDTTRQAYSFTDILNYSQLDELELRRTLVSLSCREYKLLQKYPQGDDIKPTDIFSFNYEFYTDKDQLSMTTATLSEVIEKNARLDTTVLFAKDQQIDAVIVRIMKSRLTANHGSLLNEVTSVVRFPVTAQEIKKRIEVLIDNHSNSLQNPTFQSYLIQVAENIDPAKDTDASRFFGSLPCLLQSNIIDFATDRLKEKESMRAFVILFDYIQAYPRHAYKYLISAINLLIICAQESTEEEKKKCISLLVTELFPRLCKQRLLLVRKDKVPSIKSTESKHYITLPHILFEQFLLLGQRYYIKKHRWEESSKFTCAMLSACGYNGLDQLDSVSHIIRFQFLKEHRNSVRIDDDVENGDTHALPTTEDLSVISTLMCEYMVAASQFVQFGYDYYKYVCGTDSTASSAEEKSCLIPVCSFQPNDSNASSHRLGQKRSLSHDSSSNVERNTLNFSDDRHLLRRNDKRSKLDSSANSSVADESEYDDEDGRALGLDSYCVQGVDDALQILSKAADCLRHTVELWQWASSKLSQKTIIDHLGGWEQELCRVIDGYKLPFDMHNAVLLVRSDLALSSPSVPGNLAKALELSQSICDRIEVQRRQEKTDYNRNSTEMDIPFMFAFRVLYNIGVIYLLVGSLQQSTLEIAIILSVFPIPNGLDAKDFSSDETDCCTVANIFHGREFGLMRVTQEGLVVRCIKHLIVSLDNESEQRVGMASIDSALRWDEKAGNMIVLMQYGWPYWSNKTNLWHKIMNRISEKRVFKNREFLEYLYVSDVLQAIRHLHLMGTVTMDIIPPEFALRGSYRHLVTSGPESSNSAPSSPRHAPSSPKAEDNEALDEDDEKSNDRNPNTLPLYHPSFANSILPSTSMSPSWYSASTQKNSFAKWMSPSFYYSRPATSVILPGQNASSGHGDDEEGENGNNMNNGLNLSISTKGSFIPRDIVTRCLEYRIRRYSPKITPQRMRHVLQRFLKNMVLKANEET</sequence>
<feature type="region of interest" description="Disordered" evidence="4">
    <location>
        <begin position="1031"/>
        <end position="1054"/>
    </location>
</feature>
<evidence type="ECO:0000256" key="4">
    <source>
        <dbReference type="SAM" id="MobiDB-lite"/>
    </source>
</evidence>
<protein>
    <submittedName>
        <fullName evidence="6">Ubiquitin-protein ligase, cullin 4</fullName>
    </submittedName>
</protein>
<dbReference type="OrthoDB" id="18145at2759"/>
<evidence type="ECO:0000256" key="2">
    <source>
        <dbReference type="PROSITE-ProRule" id="PRU00330"/>
    </source>
</evidence>
<dbReference type="SUPFAM" id="SSF46785">
    <property type="entry name" value="Winged helix' DNA-binding domain"/>
    <property type="match status" value="1"/>
</dbReference>
<proteinExistence type="inferred from homology"/>
<dbReference type="Gene3D" id="3.30.230.130">
    <property type="entry name" value="Cullin, Chain C, Domain 2"/>
    <property type="match status" value="1"/>
</dbReference>
<accession>A0A0C9LS77</accession>
<feature type="compositionally biased region" description="Low complexity" evidence="4">
    <location>
        <begin position="1412"/>
        <end position="1431"/>
    </location>
</feature>
<evidence type="ECO:0000313" key="6">
    <source>
        <dbReference type="EMBL" id="GAN02600.1"/>
    </source>
</evidence>
<dbReference type="GO" id="GO:0006511">
    <property type="term" value="P:ubiquitin-dependent protein catabolic process"/>
    <property type="evidence" value="ECO:0007669"/>
    <property type="project" value="InterPro"/>
</dbReference>
<feature type="domain" description="Cullin family profile" evidence="5">
    <location>
        <begin position="421"/>
        <end position="642"/>
    </location>
</feature>
<dbReference type="InterPro" id="IPR059120">
    <property type="entry name" value="Cullin-like_AB"/>
</dbReference>
<dbReference type="Pfam" id="PF00888">
    <property type="entry name" value="Cullin"/>
    <property type="match status" value="1"/>
</dbReference>
<comment type="similarity">
    <text evidence="1 2 3">Belongs to the cullin family.</text>
</comment>
<organism evidence="6">
    <name type="scientific">Mucor ambiguus</name>
    <dbReference type="NCBI Taxonomy" id="91626"/>
    <lineage>
        <taxon>Eukaryota</taxon>
        <taxon>Fungi</taxon>
        <taxon>Fungi incertae sedis</taxon>
        <taxon>Mucoromycota</taxon>
        <taxon>Mucoromycotina</taxon>
        <taxon>Mucoromycetes</taxon>
        <taxon>Mucorales</taxon>
        <taxon>Mucorineae</taxon>
        <taxon>Mucoraceae</taxon>
        <taxon>Mucor</taxon>
    </lineage>
</organism>
<feature type="compositionally biased region" description="Acidic residues" evidence="4">
    <location>
        <begin position="1436"/>
        <end position="1445"/>
    </location>
</feature>
<dbReference type="EMBL" id="DF836314">
    <property type="protein sequence ID" value="GAN02600.1"/>
    <property type="molecule type" value="Genomic_DNA"/>
</dbReference>
<dbReference type="Gene3D" id="1.10.10.10">
    <property type="entry name" value="Winged helix-like DNA-binding domain superfamily/Winged helix DNA-binding domain"/>
    <property type="match status" value="1"/>
</dbReference>
<dbReference type="Pfam" id="PF26557">
    <property type="entry name" value="Cullin_AB"/>
    <property type="match status" value="1"/>
</dbReference>
<feature type="region of interest" description="Disordered" evidence="4">
    <location>
        <begin position="1069"/>
        <end position="1091"/>
    </location>
</feature>
<feature type="compositionally biased region" description="Polar residues" evidence="4">
    <location>
        <begin position="1045"/>
        <end position="1054"/>
    </location>
</feature>